<dbReference type="InterPro" id="IPR035994">
    <property type="entry name" value="Nucleoside_phosphorylase_sf"/>
</dbReference>
<reference evidence="8" key="1">
    <citation type="submission" date="2020-10" db="EMBL/GenBank/DDBJ databases">
        <authorList>
            <person name="Gilroy R."/>
        </authorList>
    </citation>
    <scope>NUCLEOTIDE SEQUENCE</scope>
    <source>
        <strain evidence="8">D3-1215</strain>
    </source>
</reference>
<gene>
    <name evidence="8" type="ORF">IAC32_01035</name>
</gene>
<dbReference type="AlphaFoldDB" id="A0A9D9EJI5"/>
<dbReference type="NCBIfam" id="TIGR01700">
    <property type="entry name" value="PNPH"/>
    <property type="match status" value="1"/>
</dbReference>
<evidence type="ECO:0000313" key="9">
    <source>
        <dbReference type="Proteomes" id="UP000823637"/>
    </source>
</evidence>
<sequence>MKTLAGMIKETATFLNERLQYKAETAIILGSGLGELADRIDDKQEIPYTDIPNFMPSTVEGHSGKLLCGKLGGTAVLCMQGRYHYYEGYSTKQATFPIRVFKELGVKTLLLSNAAGAMNPDFNVGDLMIIRDHIYLIPDHPLRGSNDNSLGVRFLDMGNAYDAGLREKAKKIAARNGFEVKEGVYVATQGPTYETPAEYRYFRTIGGDAVGMSTAPEVIVARHAGLRVFAMSIITDVWREGGNFSISHEEVQAQAAAAQPKMTALFTDLIH</sequence>
<name>A0A9D9EJI5_9BACT</name>
<keyword evidence="4 6" id="KW-0328">Glycosyltransferase</keyword>
<evidence type="ECO:0000256" key="2">
    <source>
        <dbReference type="ARBA" id="ARBA00006751"/>
    </source>
</evidence>
<dbReference type="PANTHER" id="PTHR11904">
    <property type="entry name" value="METHYLTHIOADENOSINE/PURINE NUCLEOSIDE PHOSPHORYLASE"/>
    <property type="match status" value="1"/>
</dbReference>
<dbReference type="SUPFAM" id="SSF53167">
    <property type="entry name" value="Purine and uridine phosphorylases"/>
    <property type="match status" value="1"/>
</dbReference>
<dbReference type="GO" id="GO:0005737">
    <property type="term" value="C:cytoplasm"/>
    <property type="evidence" value="ECO:0007669"/>
    <property type="project" value="TreeGrafter"/>
</dbReference>
<protein>
    <recommendedName>
        <fullName evidence="6">Purine nucleoside phosphorylase</fullName>
        <ecNumber evidence="6">2.4.2.1</ecNumber>
    </recommendedName>
    <alternativeName>
        <fullName evidence="6">Inosine-guanosine phosphorylase</fullName>
    </alternativeName>
</protein>
<dbReference type="GO" id="GO:0009116">
    <property type="term" value="P:nucleoside metabolic process"/>
    <property type="evidence" value="ECO:0007669"/>
    <property type="project" value="InterPro"/>
</dbReference>
<dbReference type="GO" id="GO:0004731">
    <property type="term" value="F:purine-nucleoside phosphorylase activity"/>
    <property type="evidence" value="ECO:0007669"/>
    <property type="project" value="UniProtKB-EC"/>
</dbReference>
<dbReference type="InterPro" id="IPR011268">
    <property type="entry name" value="Purine_phosphorylase"/>
</dbReference>
<reference evidence="8" key="2">
    <citation type="journal article" date="2021" name="PeerJ">
        <title>Extensive microbial diversity within the chicken gut microbiome revealed by metagenomics and culture.</title>
        <authorList>
            <person name="Gilroy R."/>
            <person name="Ravi A."/>
            <person name="Getino M."/>
            <person name="Pursley I."/>
            <person name="Horton D.L."/>
            <person name="Alikhan N.F."/>
            <person name="Baker D."/>
            <person name="Gharbi K."/>
            <person name="Hall N."/>
            <person name="Watson M."/>
            <person name="Adriaenssens E.M."/>
            <person name="Foster-Nyarko E."/>
            <person name="Jarju S."/>
            <person name="Secka A."/>
            <person name="Antonio M."/>
            <person name="Oren A."/>
            <person name="Chaudhuri R.R."/>
            <person name="La Ragione R."/>
            <person name="Hildebrand F."/>
            <person name="Pallen M.J."/>
        </authorList>
    </citation>
    <scope>NUCLEOTIDE SEQUENCE</scope>
    <source>
        <strain evidence="8">D3-1215</strain>
    </source>
</reference>
<organism evidence="8 9">
    <name type="scientific">Candidatus Enterocola intestinipullorum</name>
    <dbReference type="NCBI Taxonomy" id="2840783"/>
    <lineage>
        <taxon>Bacteria</taxon>
        <taxon>Pseudomonadati</taxon>
        <taxon>Bacteroidota</taxon>
        <taxon>Bacteroidia</taxon>
        <taxon>Bacteroidales</taxon>
        <taxon>Candidatus Enterocola</taxon>
    </lineage>
</organism>
<evidence type="ECO:0000259" key="7">
    <source>
        <dbReference type="Pfam" id="PF01048"/>
    </source>
</evidence>
<dbReference type="EC" id="2.4.2.1" evidence="6"/>
<comment type="pathway">
    <text evidence="1 6">Purine metabolism; purine nucleoside salvage.</text>
</comment>
<comment type="caution">
    <text evidence="8">The sequence shown here is derived from an EMBL/GenBank/DDBJ whole genome shotgun (WGS) entry which is preliminary data.</text>
</comment>
<evidence type="ECO:0000313" key="8">
    <source>
        <dbReference type="EMBL" id="MBO8446319.1"/>
    </source>
</evidence>
<dbReference type="Pfam" id="PF01048">
    <property type="entry name" value="PNP_UDP_1"/>
    <property type="match status" value="1"/>
</dbReference>
<dbReference type="CDD" id="cd09009">
    <property type="entry name" value="PNP-EcPNPII_like"/>
    <property type="match status" value="1"/>
</dbReference>
<proteinExistence type="inferred from homology"/>
<evidence type="ECO:0000256" key="1">
    <source>
        <dbReference type="ARBA" id="ARBA00005058"/>
    </source>
</evidence>
<comment type="function">
    <text evidence="6">The purine nucleoside phosphorylases catalyze the phosphorolytic breakdown of the N-glycosidic bond in the beta-(deoxy)ribonucleoside molecules, with the formation of the corresponding free purine bases and pentose-1-phosphate.</text>
</comment>
<comment type="similarity">
    <text evidence="2 6">Belongs to the PNP/MTAP phosphorylase family.</text>
</comment>
<dbReference type="FunFam" id="3.40.50.1580:FF:000010">
    <property type="entry name" value="Purine nucleoside phosphorylase"/>
    <property type="match status" value="1"/>
</dbReference>
<feature type="domain" description="Nucleoside phosphorylase" evidence="7">
    <location>
        <begin position="26"/>
        <end position="270"/>
    </location>
</feature>
<keyword evidence="3" id="KW-0597">Phosphoprotein</keyword>
<dbReference type="Proteomes" id="UP000823637">
    <property type="component" value="Unassembled WGS sequence"/>
</dbReference>
<dbReference type="PIRSF" id="PIRSF000477">
    <property type="entry name" value="PurNPase"/>
    <property type="match status" value="1"/>
</dbReference>
<evidence type="ECO:0000256" key="5">
    <source>
        <dbReference type="ARBA" id="ARBA00022679"/>
    </source>
</evidence>
<dbReference type="InterPro" id="IPR011270">
    <property type="entry name" value="Pur_Nuc_Pase_Ino/Guo-sp"/>
</dbReference>
<accession>A0A9D9EJI5</accession>
<evidence type="ECO:0000256" key="6">
    <source>
        <dbReference type="PIRNR" id="PIRNR000477"/>
    </source>
</evidence>
<evidence type="ECO:0000256" key="4">
    <source>
        <dbReference type="ARBA" id="ARBA00022676"/>
    </source>
</evidence>
<dbReference type="PANTHER" id="PTHR11904:SF9">
    <property type="entry name" value="PURINE NUCLEOSIDE PHOSPHORYLASE-RELATED"/>
    <property type="match status" value="1"/>
</dbReference>
<dbReference type="NCBIfam" id="NF006054">
    <property type="entry name" value="PRK08202.1"/>
    <property type="match status" value="1"/>
</dbReference>
<dbReference type="Gene3D" id="3.40.50.1580">
    <property type="entry name" value="Nucleoside phosphorylase domain"/>
    <property type="match status" value="1"/>
</dbReference>
<dbReference type="InterPro" id="IPR000845">
    <property type="entry name" value="Nucleoside_phosphorylase_d"/>
</dbReference>
<evidence type="ECO:0000256" key="3">
    <source>
        <dbReference type="ARBA" id="ARBA00022553"/>
    </source>
</evidence>
<keyword evidence="5 6" id="KW-0808">Transferase</keyword>
<dbReference type="NCBIfam" id="TIGR01697">
    <property type="entry name" value="PNPH-PUNA-XAPA"/>
    <property type="match status" value="1"/>
</dbReference>
<dbReference type="EMBL" id="JADIMR010000013">
    <property type="protein sequence ID" value="MBO8446319.1"/>
    <property type="molecule type" value="Genomic_DNA"/>
</dbReference>